<dbReference type="AlphaFoldDB" id="A0A075A7F4"/>
<accession>A0A075A7F4</accession>
<dbReference type="KEGG" id="ovi:T265_12462"/>
<dbReference type="EMBL" id="KL596619">
    <property type="protein sequence ID" value="KER34312.1"/>
    <property type="molecule type" value="Genomic_DNA"/>
</dbReference>
<gene>
    <name evidence="2" type="ORF">T265_12462</name>
</gene>
<dbReference type="CTD" id="20326630"/>
<organism evidence="2 3">
    <name type="scientific">Opisthorchis viverrini</name>
    <name type="common">Southeast Asian liver fluke</name>
    <dbReference type="NCBI Taxonomy" id="6198"/>
    <lineage>
        <taxon>Eukaryota</taxon>
        <taxon>Metazoa</taxon>
        <taxon>Spiralia</taxon>
        <taxon>Lophotrochozoa</taxon>
        <taxon>Platyhelminthes</taxon>
        <taxon>Trematoda</taxon>
        <taxon>Digenea</taxon>
        <taxon>Opisthorchiida</taxon>
        <taxon>Opisthorchiata</taxon>
        <taxon>Opisthorchiidae</taxon>
        <taxon>Opisthorchis</taxon>
    </lineage>
</organism>
<dbReference type="RefSeq" id="XP_009162142.1">
    <property type="nucleotide sequence ID" value="XM_009163878.1"/>
</dbReference>
<keyword evidence="3" id="KW-1185">Reference proteome</keyword>
<evidence type="ECO:0000256" key="1">
    <source>
        <dbReference type="SAM" id="MobiDB-lite"/>
    </source>
</evidence>
<sequence length="762" mass="87521">MGEKLRYGTEGFHNEFSEFCVANTSICNNKFSPKLVFGRRSDSEKKLSVQTMANPSVLPRMIGTGHPKIMHLGFKESNRKKPRKLPATSTGTVKKHALEKSTSFYETNRLSEEPLYLSVQSQRDLVQNLCSNSIPKLKTYEIDKDCVSLNSEKLVYRVIHPVNIQLLTARVGRVTMDLADYISKETVGKQPTHRQSNVLPKAPKCPLDALTDIYLKAIAAQEIPYPKCQSLPKIQSDRPPVTSLGASYRTPRRYHTKAGKLFTVHPHCARRRPVSTILDLEIALSSAKKKAPTAKQTRRRNKSSLSLSSRSTVPIYSNPLRKSDKKVAKTRKPKLFPQEVSQHRSDSPEAPSSFMLEEAETTSEDDVMADDDFLTVSQADKESQWEATSIGTLSPRKTQSDSKFLEGKRSSTIVIPRRSVYFKMRQMFRSQQLNELCRLSIVSNDPDGLNILRRLLQLLIVECNPRATYYRYRQDRQILFGLSLAELSKNYSPQAVKEIQRRLVRICHRSEVVLNDQESMYYLQQRLEEIHKNKILQMESALEQQEFERFRFLLSQNTQNRDVLEAELLRRGKCIYHQLCNNPVILMPKVQRGKKSLPVFSVNPTWNRYKDCYMKEDVLLPKREVLEGQDLSPEQYTKSQTAKLAWKDKLDFRHSSMSKVHTKLLPRDSWTSDIPSGGEEVRYSQQPQRTRYFLPKRSVIHEQMRPSLNYFTDTDEETTENILQVYQAAQHLLKAARLENIYVLSVHTSGTSEGKGLEGLKG</sequence>
<protein>
    <submittedName>
        <fullName evidence="2">Uncharacterized protein</fullName>
    </submittedName>
</protein>
<dbReference type="OrthoDB" id="6264373at2759"/>
<proteinExistence type="predicted"/>
<evidence type="ECO:0000313" key="3">
    <source>
        <dbReference type="Proteomes" id="UP000054324"/>
    </source>
</evidence>
<reference evidence="2 3" key="1">
    <citation type="submission" date="2013-11" db="EMBL/GenBank/DDBJ databases">
        <title>Opisthorchis viverrini - life in the bile duct.</title>
        <authorList>
            <person name="Young N.D."/>
            <person name="Nagarajan N."/>
            <person name="Lin S.J."/>
            <person name="Korhonen P.K."/>
            <person name="Jex A.R."/>
            <person name="Hall R.S."/>
            <person name="Safavi-Hemami H."/>
            <person name="Kaewkong W."/>
            <person name="Bertrand D."/>
            <person name="Gao S."/>
            <person name="Seet Q."/>
            <person name="Wongkham S."/>
            <person name="Teh B.T."/>
            <person name="Wongkham C."/>
            <person name="Intapan P.M."/>
            <person name="Maleewong W."/>
            <person name="Yang X."/>
            <person name="Hu M."/>
            <person name="Wang Z."/>
            <person name="Hofmann A."/>
            <person name="Sternberg P.W."/>
            <person name="Tan P."/>
            <person name="Wang J."/>
            <person name="Gasser R.B."/>
        </authorList>
    </citation>
    <scope>NUCLEOTIDE SEQUENCE [LARGE SCALE GENOMIC DNA]</scope>
</reference>
<feature type="region of interest" description="Disordered" evidence="1">
    <location>
        <begin position="288"/>
        <end position="358"/>
    </location>
</feature>
<dbReference type="Proteomes" id="UP000054324">
    <property type="component" value="Unassembled WGS sequence"/>
</dbReference>
<feature type="compositionally biased region" description="Basic residues" evidence="1">
    <location>
        <begin position="288"/>
        <end position="302"/>
    </location>
</feature>
<dbReference type="GeneID" id="20326630"/>
<name>A0A075A7F4_OPIVI</name>
<evidence type="ECO:0000313" key="2">
    <source>
        <dbReference type="EMBL" id="KER34312.1"/>
    </source>
</evidence>